<keyword evidence="1" id="KW-0812">Transmembrane</keyword>
<feature type="transmembrane region" description="Helical" evidence="1">
    <location>
        <begin position="6"/>
        <end position="24"/>
    </location>
</feature>
<dbReference type="Proteomes" id="UP000031327">
    <property type="component" value="Unassembled WGS sequence"/>
</dbReference>
<name>A0A0C1QCD6_9GAMM</name>
<accession>A0A0C1QCD6</accession>
<keyword evidence="1" id="KW-1133">Transmembrane helix</keyword>
<protein>
    <submittedName>
        <fullName evidence="2">Uncharacterized protein</fullName>
    </submittedName>
</protein>
<dbReference type="EMBL" id="JWIC01000006">
    <property type="protein sequence ID" value="KID57065.1"/>
    <property type="molecule type" value="Genomic_DNA"/>
</dbReference>
<evidence type="ECO:0000313" key="2">
    <source>
        <dbReference type="EMBL" id="KID57065.1"/>
    </source>
</evidence>
<organism evidence="2 4">
    <name type="scientific">Pseudoalteromonas luteoviolacea</name>
    <dbReference type="NCBI Taxonomy" id="43657"/>
    <lineage>
        <taxon>Bacteria</taxon>
        <taxon>Pseudomonadati</taxon>
        <taxon>Pseudomonadota</taxon>
        <taxon>Gammaproteobacteria</taxon>
        <taxon>Alteromonadales</taxon>
        <taxon>Pseudoalteromonadaceae</taxon>
        <taxon>Pseudoalteromonas</taxon>
    </lineage>
</organism>
<gene>
    <name evidence="3" type="ORF">JF50_07645</name>
    <name evidence="2" type="ORF">JF50_14515</name>
</gene>
<keyword evidence="1" id="KW-0472">Membrane</keyword>
<evidence type="ECO:0000313" key="3">
    <source>
        <dbReference type="EMBL" id="KID57112.1"/>
    </source>
</evidence>
<dbReference type="EMBL" id="JWIC01000005">
    <property type="protein sequence ID" value="KID57112.1"/>
    <property type="molecule type" value="Genomic_DNA"/>
</dbReference>
<comment type="caution">
    <text evidence="2">The sequence shown here is derived from an EMBL/GenBank/DDBJ whole genome shotgun (WGS) entry which is preliminary data.</text>
</comment>
<proteinExistence type="predicted"/>
<sequence>MFFMFEYSPIIIGFSSVLLQFYILSSFRRLSPKLATKLYGGVAFSSKWEHQKKATNFLYNPKIWRFVKQTNIKCALYLNFTLTLTFLFLIFVGI</sequence>
<dbReference type="AlphaFoldDB" id="A0A0C1QCD6"/>
<feature type="transmembrane region" description="Helical" evidence="1">
    <location>
        <begin position="74"/>
        <end position="93"/>
    </location>
</feature>
<evidence type="ECO:0000256" key="1">
    <source>
        <dbReference type="SAM" id="Phobius"/>
    </source>
</evidence>
<evidence type="ECO:0000313" key="4">
    <source>
        <dbReference type="Proteomes" id="UP000031327"/>
    </source>
</evidence>
<reference evidence="2 4" key="1">
    <citation type="submission" date="2014-12" db="EMBL/GenBank/DDBJ databases">
        <title>Draft Genome Sequence of Pseudoalteromonas luteoviolacea HI1.</title>
        <authorList>
            <person name="Asahina A.Y."/>
            <person name="Hadfield M.G."/>
        </authorList>
    </citation>
    <scope>NUCLEOTIDE SEQUENCE [LARGE SCALE GENOMIC DNA]</scope>
    <source>
        <strain evidence="2 4">HI1</strain>
    </source>
</reference>